<dbReference type="InterPro" id="IPR050272">
    <property type="entry name" value="Isochorismatase-like_hydrls"/>
</dbReference>
<dbReference type="RefSeq" id="WP_322465005.1">
    <property type="nucleotide sequence ID" value="NZ_JAXOJX010000009.1"/>
</dbReference>
<reference evidence="3 4" key="1">
    <citation type="submission" date="2023-11" db="EMBL/GenBank/DDBJ databases">
        <title>Draft genome of Azohydromonas lata strain H1 (DSM1123), a polyhydroxyalkanoate producer.</title>
        <authorList>
            <person name="Traversa D."/>
            <person name="D'Addabbo P."/>
            <person name="Pazzani C."/>
            <person name="Manzari C."/>
            <person name="Chiara M."/>
            <person name="Scrascia M."/>
        </authorList>
    </citation>
    <scope>NUCLEOTIDE SEQUENCE [LARGE SCALE GENOMIC DNA]</scope>
    <source>
        <strain evidence="3 4">H1</strain>
    </source>
</reference>
<evidence type="ECO:0000313" key="3">
    <source>
        <dbReference type="EMBL" id="MDZ5456459.1"/>
    </source>
</evidence>
<dbReference type="GO" id="GO:0016787">
    <property type="term" value="F:hydrolase activity"/>
    <property type="evidence" value="ECO:0007669"/>
    <property type="project" value="UniProtKB-KW"/>
</dbReference>
<keyword evidence="4" id="KW-1185">Reference proteome</keyword>
<dbReference type="Proteomes" id="UP001293718">
    <property type="component" value="Unassembled WGS sequence"/>
</dbReference>
<organism evidence="3 4">
    <name type="scientific">Azohydromonas lata</name>
    <dbReference type="NCBI Taxonomy" id="45677"/>
    <lineage>
        <taxon>Bacteria</taxon>
        <taxon>Pseudomonadati</taxon>
        <taxon>Pseudomonadota</taxon>
        <taxon>Betaproteobacteria</taxon>
        <taxon>Burkholderiales</taxon>
        <taxon>Sphaerotilaceae</taxon>
        <taxon>Azohydromonas</taxon>
    </lineage>
</organism>
<keyword evidence="1 3" id="KW-0378">Hydrolase</keyword>
<protein>
    <submittedName>
        <fullName evidence="3">Cysteine hydrolase family protein</fullName>
        <ecNumber evidence="3">3.-.-.-</ecNumber>
    </submittedName>
</protein>
<dbReference type="PANTHER" id="PTHR43540:SF6">
    <property type="entry name" value="ISOCHORISMATASE-LIKE DOMAIN-CONTAINING PROTEIN"/>
    <property type="match status" value="1"/>
</dbReference>
<comment type="caution">
    <text evidence="3">The sequence shown here is derived from an EMBL/GenBank/DDBJ whole genome shotgun (WGS) entry which is preliminary data.</text>
</comment>
<evidence type="ECO:0000259" key="2">
    <source>
        <dbReference type="Pfam" id="PF00857"/>
    </source>
</evidence>
<dbReference type="SUPFAM" id="SSF52499">
    <property type="entry name" value="Isochorismatase-like hydrolases"/>
    <property type="match status" value="1"/>
</dbReference>
<dbReference type="CDD" id="cd01014">
    <property type="entry name" value="nicotinamidase_related"/>
    <property type="match status" value="1"/>
</dbReference>
<dbReference type="EC" id="3.-.-.-" evidence="3"/>
<name>A0ABU5ICC2_9BURK</name>
<sequence>MTPFNESTPKRALILIDVQNEYVSGNLPIEYPPMETSLPNISRALAAAREAGLPVVLVQHTEAPGAPVFAEGSHGWELHDSVRGVAPDLLVQKTLPSALAGTGLGPWLRQRGVDTLVVAGYMSQNCNESTIRQAAHEGWAVEYLHDAAGAISYSNDLGHLPARQMHEASCIVLQSRFAAVLGTAQWLQLLRSGERAPRDNLYASYQRARDQATEAA</sequence>
<evidence type="ECO:0000256" key="1">
    <source>
        <dbReference type="ARBA" id="ARBA00022801"/>
    </source>
</evidence>
<accession>A0ABU5ICC2</accession>
<dbReference type="PANTHER" id="PTHR43540">
    <property type="entry name" value="PEROXYUREIDOACRYLATE/UREIDOACRYLATE AMIDOHYDROLASE-RELATED"/>
    <property type="match status" value="1"/>
</dbReference>
<dbReference type="InterPro" id="IPR000868">
    <property type="entry name" value="Isochorismatase-like_dom"/>
</dbReference>
<dbReference type="EMBL" id="JAXOJX010000009">
    <property type="protein sequence ID" value="MDZ5456459.1"/>
    <property type="molecule type" value="Genomic_DNA"/>
</dbReference>
<gene>
    <name evidence="3" type="ORF">SM757_07715</name>
</gene>
<dbReference type="InterPro" id="IPR036380">
    <property type="entry name" value="Isochorismatase-like_sf"/>
</dbReference>
<evidence type="ECO:0000313" key="4">
    <source>
        <dbReference type="Proteomes" id="UP001293718"/>
    </source>
</evidence>
<feature type="domain" description="Isochorismatase-like" evidence="2">
    <location>
        <begin position="12"/>
        <end position="185"/>
    </location>
</feature>
<proteinExistence type="predicted"/>
<dbReference type="Gene3D" id="3.40.50.850">
    <property type="entry name" value="Isochorismatase-like"/>
    <property type="match status" value="1"/>
</dbReference>
<dbReference type="Pfam" id="PF00857">
    <property type="entry name" value="Isochorismatase"/>
    <property type="match status" value="1"/>
</dbReference>